<feature type="domain" description="BPL/LPL catalytic" evidence="7">
    <location>
        <begin position="60"/>
        <end position="254"/>
    </location>
</feature>
<keyword evidence="6" id="KW-0805">Transcription regulation</keyword>
<dbReference type="OrthoDB" id="9807064at2"/>
<keyword evidence="6" id="KW-0678">Repressor</keyword>
<evidence type="ECO:0000256" key="4">
    <source>
        <dbReference type="ARBA" id="ARBA00023267"/>
    </source>
</evidence>
<dbReference type="AlphaFoldDB" id="A0A1S6HJ67"/>
<dbReference type="GO" id="GO:0005737">
    <property type="term" value="C:cytoplasm"/>
    <property type="evidence" value="ECO:0007669"/>
    <property type="project" value="TreeGrafter"/>
</dbReference>
<dbReference type="InterPro" id="IPR030855">
    <property type="entry name" value="Bifunct_BirA"/>
</dbReference>
<evidence type="ECO:0000259" key="7">
    <source>
        <dbReference type="PROSITE" id="PS51733"/>
    </source>
</evidence>
<comment type="similarity">
    <text evidence="6">Belongs to the biotin--protein ligase family.</text>
</comment>
<dbReference type="InterPro" id="IPR004143">
    <property type="entry name" value="BPL_LPL_catalytic"/>
</dbReference>
<comment type="catalytic activity">
    <reaction evidence="5 6">
        <text>biotin + L-lysyl-[protein] + ATP = N(6)-biotinyl-L-lysyl-[protein] + AMP + diphosphate + H(+)</text>
        <dbReference type="Rhea" id="RHEA:11756"/>
        <dbReference type="Rhea" id="RHEA-COMP:9752"/>
        <dbReference type="Rhea" id="RHEA-COMP:10505"/>
        <dbReference type="ChEBI" id="CHEBI:15378"/>
        <dbReference type="ChEBI" id="CHEBI:29969"/>
        <dbReference type="ChEBI" id="CHEBI:30616"/>
        <dbReference type="ChEBI" id="CHEBI:33019"/>
        <dbReference type="ChEBI" id="CHEBI:57586"/>
        <dbReference type="ChEBI" id="CHEBI:83144"/>
        <dbReference type="ChEBI" id="CHEBI:456215"/>
        <dbReference type="EC" id="6.3.4.15"/>
    </reaction>
</comment>
<feature type="binding site" evidence="6">
    <location>
        <position position="183"/>
    </location>
    <ligand>
        <name>biotin</name>
        <dbReference type="ChEBI" id="CHEBI:57586"/>
    </ligand>
</feature>
<keyword evidence="4 6" id="KW-0092">Biotin</keyword>
<dbReference type="InterPro" id="IPR036388">
    <property type="entry name" value="WH-like_DNA-bd_sf"/>
</dbReference>
<dbReference type="GO" id="GO:0006355">
    <property type="term" value="P:regulation of DNA-templated transcription"/>
    <property type="evidence" value="ECO:0007669"/>
    <property type="project" value="UniProtKB-UniRule"/>
</dbReference>
<feature type="binding site" evidence="6">
    <location>
        <begin position="116"/>
        <end position="118"/>
    </location>
    <ligand>
        <name>biotin</name>
        <dbReference type="ChEBI" id="CHEBI:57586"/>
    </ligand>
</feature>
<dbReference type="InterPro" id="IPR036390">
    <property type="entry name" value="WH_DNA-bd_sf"/>
</dbReference>
<dbReference type="PROSITE" id="PS51733">
    <property type="entry name" value="BPL_LPL_CATALYTIC"/>
    <property type="match status" value="1"/>
</dbReference>
<keyword evidence="6" id="KW-0804">Transcription</keyword>
<evidence type="ECO:0000256" key="2">
    <source>
        <dbReference type="ARBA" id="ARBA00022741"/>
    </source>
</evidence>
<dbReference type="RefSeq" id="WP_077750906.1">
    <property type="nucleotide sequence ID" value="NZ_CP014782.1"/>
</dbReference>
<dbReference type="SUPFAM" id="SSF50037">
    <property type="entry name" value="C-terminal domain of transcriptional repressors"/>
    <property type="match status" value="1"/>
</dbReference>
<dbReference type="NCBIfam" id="TIGR00121">
    <property type="entry name" value="birA_ligase"/>
    <property type="match status" value="1"/>
</dbReference>
<evidence type="ECO:0000256" key="1">
    <source>
        <dbReference type="ARBA" id="ARBA00022598"/>
    </source>
</evidence>
<dbReference type="Proteomes" id="UP000189545">
    <property type="component" value="Chromosome"/>
</dbReference>
<dbReference type="Gene3D" id="3.30.930.10">
    <property type="entry name" value="Bira Bifunctional Protein, Domain 2"/>
    <property type="match status" value="1"/>
</dbReference>
<feature type="DNA-binding region" description="H-T-H motif" evidence="6">
    <location>
        <begin position="23"/>
        <end position="42"/>
    </location>
</feature>
<dbReference type="EC" id="6.3.4.15" evidence="6"/>
<keyword evidence="9" id="KW-1185">Reference proteome</keyword>
<feature type="binding site" evidence="6">
    <location>
        <begin position="89"/>
        <end position="91"/>
    </location>
    <ligand>
        <name>biotin</name>
        <dbReference type="ChEBI" id="CHEBI:57586"/>
    </ligand>
</feature>
<dbReference type="EMBL" id="CP014782">
    <property type="protein sequence ID" value="AQS35560.1"/>
    <property type="molecule type" value="Genomic_DNA"/>
</dbReference>
<dbReference type="GO" id="GO:0003677">
    <property type="term" value="F:DNA binding"/>
    <property type="evidence" value="ECO:0007669"/>
    <property type="project" value="UniProtKB-UniRule"/>
</dbReference>
<dbReference type="InterPro" id="IPR011991">
    <property type="entry name" value="ArsR-like_HTH"/>
</dbReference>
<dbReference type="HAMAP" id="MF_00978">
    <property type="entry name" value="Bifunct_BirA"/>
    <property type="match status" value="1"/>
</dbReference>
<evidence type="ECO:0000313" key="8">
    <source>
        <dbReference type="EMBL" id="AQS35560.1"/>
    </source>
</evidence>
<dbReference type="PANTHER" id="PTHR12835:SF5">
    <property type="entry name" value="BIOTIN--PROTEIN LIGASE"/>
    <property type="match status" value="1"/>
</dbReference>
<dbReference type="STRING" id="225848.Sps_00345"/>
<dbReference type="PANTHER" id="PTHR12835">
    <property type="entry name" value="BIOTIN PROTEIN LIGASE"/>
    <property type="match status" value="1"/>
</dbReference>
<protein>
    <recommendedName>
        <fullName evidence="6">Bifunctional ligase/repressor BirA</fullName>
    </recommendedName>
    <alternativeName>
        <fullName evidence="6">Biotin operon repressor</fullName>
    </alternativeName>
    <alternativeName>
        <fullName evidence="6">Biotin--[acetyl-CoA-carboxylase] ligase</fullName>
        <ecNumber evidence="6">6.3.4.15</ecNumber>
    </alternativeName>
    <alternativeName>
        <fullName evidence="6">Biotin--protein ligase</fullName>
    </alternativeName>
    <alternativeName>
        <fullName evidence="6">Biotin-[acetyl-CoA carboxylase] synthetase</fullName>
    </alternativeName>
</protein>
<gene>
    <name evidence="6" type="primary">birA</name>
    <name evidence="8" type="ORF">Sps_00345</name>
</gene>
<dbReference type="Gene3D" id="2.30.30.100">
    <property type="match status" value="1"/>
</dbReference>
<feature type="binding site" evidence="6">
    <location>
        <position position="112"/>
    </location>
    <ligand>
        <name>biotin</name>
        <dbReference type="ChEBI" id="CHEBI:57586"/>
    </ligand>
</feature>
<dbReference type="CDD" id="cd16442">
    <property type="entry name" value="BPL"/>
    <property type="match status" value="1"/>
</dbReference>
<dbReference type="InterPro" id="IPR013196">
    <property type="entry name" value="HTH_11"/>
</dbReference>
<dbReference type="SUPFAM" id="SSF55681">
    <property type="entry name" value="Class II aaRS and biotin synthetases"/>
    <property type="match status" value="1"/>
</dbReference>
<dbReference type="Pfam" id="PF03099">
    <property type="entry name" value="BPL_LplA_LipB"/>
    <property type="match status" value="1"/>
</dbReference>
<evidence type="ECO:0000256" key="3">
    <source>
        <dbReference type="ARBA" id="ARBA00022840"/>
    </source>
</evidence>
<dbReference type="InterPro" id="IPR003142">
    <property type="entry name" value="BPL_C"/>
</dbReference>
<sequence>MIEQWGRKREILTALSGEQFISGEELAKQAGISRTAISKHIDSLEDYGVEIFSVKGKGYKLANPVSLIDEHKLASSLNHRCFYFNELPSTNAFLLKHVSELTSGDICIAEYQSAGRGRRGRSWVSPYGCHLYCSMYWKLEQGMSHASGLSLVVACSLVKVLQSFGIDDLGVKWPNDIYLNNKKLAGVLIEMSGQADSECHLVVGIGINISMSQSQGDKIDQAWSDLSANPSCPSKTDLAIALQKQLHQDFYTFEQLGLKAFLARWQEVDVFFGKRVKLLMGDNQIEGICKGVDESGALLLETDEGIKAFVGGEISLRSAI</sequence>
<keyword evidence="6" id="KW-0238">DNA-binding</keyword>
<dbReference type="Pfam" id="PF08279">
    <property type="entry name" value="HTH_11"/>
    <property type="match status" value="1"/>
</dbReference>
<organism evidence="8 9">
    <name type="scientific">Shewanella psychrophila</name>
    <dbReference type="NCBI Taxonomy" id="225848"/>
    <lineage>
        <taxon>Bacteria</taxon>
        <taxon>Pseudomonadati</taxon>
        <taxon>Pseudomonadota</taxon>
        <taxon>Gammaproteobacteria</taxon>
        <taxon>Alteromonadales</taxon>
        <taxon>Shewanellaceae</taxon>
        <taxon>Shewanella</taxon>
    </lineage>
</organism>
<evidence type="ECO:0000256" key="6">
    <source>
        <dbReference type="HAMAP-Rule" id="MF_00978"/>
    </source>
</evidence>
<name>A0A1S6HJ67_9GAMM</name>
<dbReference type="Gene3D" id="1.10.10.10">
    <property type="entry name" value="Winged helix-like DNA-binding domain superfamily/Winged helix DNA-binding domain"/>
    <property type="match status" value="1"/>
</dbReference>
<evidence type="ECO:0000313" key="9">
    <source>
        <dbReference type="Proteomes" id="UP000189545"/>
    </source>
</evidence>
<dbReference type="NCBIfam" id="NF008850">
    <property type="entry name" value="PRK11886.1-5"/>
    <property type="match status" value="1"/>
</dbReference>
<dbReference type="InterPro" id="IPR004408">
    <property type="entry name" value="Biotin_CoA_COase_ligase"/>
</dbReference>
<proteinExistence type="inferred from homology"/>
<accession>A0A1S6HJ67</accession>
<dbReference type="KEGG" id="spsw:Sps_00345"/>
<dbReference type="Pfam" id="PF02237">
    <property type="entry name" value="BPL_C"/>
    <property type="match status" value="1"/>
</dbReference>
<dbReference type="GO" id="GO:0005524">
    <property type="term" value="F:ATP binding"/>
    <property type="evidence" value="ECO:0007669"/>
    <property type="project" value="UniProtKB-UniRule"/>
</dbReference>
<comment type="function">
    <text evidence="6">Acts both as a biotin--[acetyl-CoA-carboxylase] ligase and a biotin-operon repressor. In the presence of ATP, BirA activates biotin to form the BirA-biotinyl-5'-adenylate (BirA-bio-5'-AMP or holoBirA) complex. HoloBirA can either transfer the biotinyl moiety to the biotin carboxyl carrier protein (BCCP) subunit of acetyl-CoA carboxylase, or bind to the biotin operator site and inhibit transcription of the operon.</text>
</comment>
<dbReference type="InterPro" id="IPR008988">
    <property type="entry name" value="Transcriptional_repressor_C"/>
</dbReference>
<dbReference type="InterPro" id="IPR045864">
    <property type="entry name" value="aa-tRNA-synth_II/BPL/LPL"/>
</dbReference>
<evidence type="ECO:0000256" key="5">
    <source>
        <dbReference type="ARBA" id="ARBA00047846"/>
    </source>
</evidence>
<keyword evidence="3 6" id="KW-0067">ATP-binding</keyword>
<dbReference type="NCBIfam" id="NF008847">
    <property type="entry name" value="PRK11886.1-2"/>
    <property type="match status" value="1"/>
</dbReference>
<dbReference type="SUPFAM" id="SSF46785">
    <property type="entry name" value="Winged helix' DNA-binding domain"/>
    <property type="match status" value="1"/>
</dbReference>
<keyword evidence="1 6" id="KW-0436">Ligase</keyword>
<keyword evidence="2 6" id="KW-0547">Nucleotide-binding</keyword>
<dbReference type="GO" id="GO:0004077">
    <property type="term" value="F:biotin--[biotin carboxyl-carrier protein] ligase activity"/>
    <property type="evidence" value="ECO:0007669"/>
    <property type="project" value="UniProtKB-UniRule"/>
</dbReference>
<dbReference type="CDD" id="cd00090">
    <property type="entry name" value="HTH_ARSR"/>
    <property type="match status" value="1"/>
</dbReference>
<reference evidence="8 9" key="1">
    <citation type="submission" date="2016-03" db="EMBL/GenBank/DDBJ databases">
        <title>Complete genome sequence of Shewanella psychrophila WP2, a deep sea bacterium isolated from west Pacific sediment.</title>
        <authorList>
            <person name="Xu G."/>
            <person name="Jian H."/>
        </authorList>
    </citation>
    <scope>NUCLEOTIDE SEQUENCE [LARGE SCALE GENOMIC DNA]</scope>
    <source>
        <strain evidence="8 9">WP2</strain>
    </source>
</reference>